<evidence type="ECO:0000256" key="1">
    <source>
        <dbReference type="ARBA" id="ARBA00023118"/>
    </source>
</evidence>
<reference evidence="3" key="1">
    <citation type="journal article" date="2019" name="Int. J. Syst. Evol. Microbiol.">
        <title>The Global Catalogue of Microorganisms (GCM) 10K type strain sequencing project: providing services to taxonomists for standard genome sequencing and annotation.</title>
        <authorList>
            <consortium name="The Broad Institute Genomics Platform"/>
            <consortium name="The Broad Institute Genome Sequencing Center for Infectious Disease"/>
            <person name="Wu L."/>
            <person name="Ma J."/>
        </authorList>
    </citation>
    <scope>NUCLEOTIDE SEQUENCE [LARGE SCALE GENOMIC DNA]</scope>
    <source>
        <strain evidence="3">JCM 17738</strain>
    </source>
</reference>
<dbReference type="SUPFAM" id="SSF81301">
    <property type="entry name" value="Nucleotidyltransferase"/>
    <property type="match status" value="1"/>
</dbReference>
<keyword evidence="1" id="KW-0051">Antiviral defense</keyword>
<dbReference type="InterPro" id="IPR053550">
    <property type="entry name" value="CD-NTase"/>
</dbReference>
<dbReference type="EMBL" id="BAABFX010000047">
    <property type="protein sequence ID" value="GAA4402349.1"/>
    <property type="molecule type" value="Genomic_DNA"/>
</dbReference>
<dbReference type="InterPro" id="IPR043519">
    <property type="entry name" value="NT_sf"/>
</dbReference>
<proteinExistence type="predicted"/>
<evidence type="ECO:0000313" key="3">
    <source>
        <dbReference type="Proteomes" id="UP001500390"/>
    </source>
</evidence>
<name>A0ABP8K8X7_9MICO</name>
<dbReference type="InterPro" id="IPR006116">
    <property type="entry name" value="NT_2-5OAS_ClassI-CCAase"/>
</dbReference>
<dbReference type="Pfam" id="PF18144">
    <property type="entry name" value="SMODS"/>
    <property type="match status" value="1"/>
</dbReference>
<organism evidence="2 3">
    <name type="scientific">Ornithinibacter aureus</name>
    <dbReference type="NCBI Taxonomy" id="622664"/>
    <lineage>
        <taxon>Bacteria</taxon>
        <taxon>Bacillati</taxon>
        <taxon>Actinomycetota</taxon>
        <taxon>Actinomycetes</taxon>
        <taxon>Micrococcales</taxon>
        <taxon>Intrasporangiaceae</taxon>
        <taxon>Ornithinibacter</taxon>
    </lineage>
</organism>
<keyword evidence="3" id="KW-1185">Reference proteome</keyword>
<accession>A0ABP8K8X7</accession>
<gene>
    <name evidence="2" type="ORF">GCM10023153_31400</name>
</gene>
<dbReference type="RefSeq" id="WP_159901217.1">
    <property type="nucleotide sequence ID" value="NZ_BAABFX010000047.1"/>
</dbReference>
<sequence>MSVIAEAFKNLSSNLEITATEQATAIRRHHRIRDHVRTQWDLIEDFLTGSYRRHTKTKPMSDVDVFVVIDPDGPQGQLRYKEPHVVLDELKAVVNDKWPDAVLDGMAVVIPFGTDSVVTSIEVVPAFERSEGGWVIPDPDRSRWLATNPKDHHKLTTSKNQECDGNFVPFVKMVKAANRELGGTVTPSFLLEVMAHDIVRSPYGLHSDELVFFFANAADRVHEVFDDPAGLGGDVNTMTAAQRAEAQQALGDARRIAERAVDLADAGSERAAVKEWQKLFGTRMSNP</sequence>
<dbReference type="Gene3D" id="3.30.460.10">
    <property type="entry name" value="Beta Polymerase, domain 2"/>
    <property type="match status" value="1"/>
</dbReference>
<comment type="caution">
    <text evidence="2">The sequence shown here is derived from an EMBL/GenBank/DDBJ whole genome shotgun (WGS) entry which is preliminary data.</text>
</comment>
<protein>
    <recommendedName>
        <fullName evidence="4">Nucleotidyltransferase</fullName>
    </recommendedName>
</protein>
<dbReference type="NCBIfam" id="NF041117">
    <property type="entry name" value="CBASS_cyclase_b"/>
    <property type="match status" value="1"/>
</dbReference>
<evidence type="ECO:0000313" key="2">
    <source>
        <dbReference type="EMBL" id="GAA4402349.1"/>
    </source>
</evidence>
<evidence type="ECO:0008006" key="4">
    <source>
        <dbReference type="Google" id="ProtNLM"/>
    </source>
</evidence>
<dbReference type="Proteomes" id="UP001500390">
    <property type="component" value="Unassembled WGS sequence"/>
</dbReference>
<dbReference type="CDD" id="cd05400">
    <property type="entry name" value="NT_2-5OAS_ClassI-CCAase"/>
    <property type="match status" value="1"/>
</dbReference>